<evidence type="ECO:0000313" key="7">
    <source>
        <dbReference type="Proteomes" id="UP000734854"/>
    </source>
</evidence>
<organism evidence="6 7">
    <name type="scientific">Zingiber officinale</name>
    <name type="common">Ginger</name>
    <name type="synonym">Amomum zingiber</name>
    <dbReference type="NCBI Taxonomy" id="94328"/>
    <lineage>
        <taxon>Eukaryota</taxon>
        <taxon>Viridiplantae</taxon>
        <taxon>Streptophyta</taxon>
        <taxon>Embryophyta</taxon>
        <taxon>Tracheophyta</taxon>
        <taxon>Spermatophyta</taxon>
        <taxon>Magnoliopsida</taxon>
        <taxon>Liliopsida</taxon>
        <taxon>Zingiberales</taxon>
        <taxon>Zingiberaceae</taxon>
        <taxon>Zingiber</taxon>
    </lineage>
</organism>
<dbReference type="PROSITE" id="PS50865">
    <property type="entry name" value="ZF_MYND_2"/>
    <property type="match status" value="1"/>
</dbReference>
<name>A0A8J5CAB9_ZINOF</name>
<feature type="domain" description="MYND-type" evidence="5">
    <location>
        <begin position="185"/>
        <end position="223"/>
    </location>
</feature>
<evidence type="ECO:0000256" key="3">
    <source>
        <dbReference type="ARBA" id="ARBA00022833"/>
    </source>
</evidence>
<dbReference type="PANTHER" id="PTHR12298">
    <property type="entry name" value="PCDC2 PROGRAMMED CELL DEATH PROTEIN 2 -RELATED"/>
    <property type="match status" value="1"/>
</dbReference>
<dbReference type="InterPro" id="IPR007320">
    <property type="entry name" value="PDCD2_C"/>
</dbReference>
<evidence type="ECO:0000256" key="2">
    <source>
        <dbReference type="ARBA" id="ARBA00022771"/>
    </source>
</evidence>
<sequence>MDSDTNDVLPLQELSLDEAITEVELEESYEEDEEDELEEYVTLGTIEKPKHPKFLLRHLFPSKTGGTPAWLDPVELPTGKFSRCDFCEEPLQFLLQANIFLFLLIYAPIPEKESTFHRMLYVFICPSMSCILQDQHEQWKRREEDPRRSIKVFRCQLPRLNVFYSSEPPRKDGNDKPLSVGAALCSWCGTWKGEKVCSGCKQARYCCEKHQAMHWKSGHKNRCHHIIHNLESISSSLPGEKLSRDKVACSSLWPEYEIAIEDECAYDAEASEDASYEASSLVTQHVPDDTYQFLLDKFEADDNKRSWASFQERISKCPSQVLSKESILIVDDVIFNRYSRDLMANPLWPLSIGRPSMTNIPKCKYCNGSLCYEFQIMPQILYYLGVKNDSDSLDWGTIVIYTCLASCEASARYKEEFIWVQLYPTAPIS</sequence>
<evidence type="ECO:0000259" key="5">
    <source>
        <dbReference type="PROSITE" id="PS50865"/>
    </source>
</evidence>
<protein>
    <recommendedName>
        <fullName evidence="5">MYND-type domain-containing protein</fullName>
    </recommendedName>
</protein>
<keyword evidence="2 4" id="KW-0863">Zinc-finger</keyword>
<dbReference type="EMBL" id="JACMSC010000022">
    <property type="protein sequence ID" value="KAG6469457.1"/>
    <property type="molecule type" value="Genomic_DNA"/>
</dbReference>
<comment type="caution">
    <text evidence="6">The sequence shown here is derived from an EMBL/GenBank/DDBJ whole genome shotgun (WGS) entry which is preliminary data.</text>
</comment>
<evidence type="ECO:0000256" key="4">
    <source>
        <dbReference type="PROSITE-ProRule" id="PRU00134"/>
    </source>
</evidence>
<keyword evidence="3" id="KW-0862">Zinc</keyword>
<dbReference type="GO" id="GO:0005737">
    <property type="term" value="C:cytoplasm"/>
    <property type="evidence" value="ECO:0007669"/>
    <property type="project" value="InterPro"/>
</dbReference>
<dbReference type="SUPFAM" id="SSF144232">
    <property type="entry name" value="HIT/MYND zinc finger-like"/>
    <property type="match status" value="1"/>
</dbReference>
<keyword evidence="7" id="KW-1185">Reference proteome</keyword>
<dbReference type="Pfam" id="PF04194">
    <property type="entry name" value="PDCD2_C"/>
    <property type="match status" value="1"/>
</dbReference>
<gene>
    <name evidence="6" type="ORF">ZIOFF_074174</name>
</gene>
<dbReference type="PANTHER" id="PTHR12298:SF4">
    <property type="entry name" value="PROGRAMMED CELL DEATH PROTEIN 2"/>
    <property type="match status" value="1"/>
</dbReference>
<dbReference type="GO" id="GO:0008270">
    <property type="term" value="F:zinc ion binding"/>
    <property type="evidence" value="ECO:0007669"/>
    <property type="project" value="UniProtKB-KW"/>
</dbReference>
<evidence type="ECO:0000256" key="1">
    <source>
        <dbReference type="ARBA" id="ARBA00022723"/>
    </source>
</evidence>
<dbReference type="InterPro" id="IPR002893">
    <property type="entry name" value="Znf_MYND"/>
</dbReference>
<reference evidence="6 7" key="1">
    <citation type="submission" date="2020-08" db="EMBL/GenBank/DDBJ databases">
        <title>Plant Genome Project.</title>
        <authorList>
            <person name="Zhang R.-G."/>
        </authorList>
    </citation>
    <scope>NUCLEOTIDE SEQUENCE [LARGE SCALE GENOMIC DNA]</scope>
    <source>
        <tissue evidence="6">Rhizome</tissue>
    </source>
</reference>
<dbReference type="PROSITE" id="PS01360">
    <property type="entry name" value="ZF_MYND_1"/>
    <property type="match status" value="1"/>
</dbReference>
<dbReference type="Proteomes" id="UP000734854">
    <property type="component" value="Unassembled WGS sequence"/>
</dbReference>
<dbReference type="AlphaFoldDB" id="A0A8J5CAB9"/>
<keyword evidence="1" id="KW-0479">Metal-binding</keyword>
<dbReference type="Pfam" id="PF01753">
    <property type="entry name" value="zf-MYND"/>
    <property type="match status" value="1"/>
</dbReference>
<proteinExistence type="predicted"/>
<evidence type="ECO:0000313" key="6">
    <source>
        <dbReference type="EMBL" id="KAG6469457.1"/>
    </source>
</evidence>
<dbReference type="Gene3D" id="6.10.140.2220">
    <property type="match status" value="1"/>
</dbReference>
<accession>A0A8J5CAB9</accession>